<reference evidence="3 4" key="1">
    <citation type="journal article" date="2018" name="Nat. Ecol. Evol.">
        <title>Pezizomycetes genomes reveal the molecular basis of ectomycorrhizal truffle lifestyle.</title>
        <authorList>
            <person name="Murat C."/>
            <person name="Payen T."/>
            <person name="Noel B."/>
            <person name="Kuo A."/>
            <person name="Morin E."/>
            <person name="Chen J."/>
            <person name="Kohler A."/>
            <person name="Krizsan K."/>
            <person name="Balestrini R."/>
            <person name="Da Silva C."/>
            <person name="Montanini B."/>
            <person name="Hainaut M."/>
            <person name="Levati E."/>
            <person name="Barry K.W."/>
            <person name="Belfiori B."/>
            <person name="Cichocki N."/>
            <person name="Clum A."/>
            <person name="Dockter R.B."/>
            <person name="Fauchery L."/>
            <person name="Guy J."/>
            <person name="Iotti M."/>
            <person name="Le Tacon F."/>
            <person name="Lindquist E.A."/>
            <person name="Lipzen A."/>
            <person name="Malagnac F."/>
            <person name="Mello A."/>
            <person name="Molinier V."/>
            <person name="Miyauchi S."/>
            <person name="Poulain J."/>
            <person name="Riccioni C."/>
            <person name="Rubini A."/>
            <person name="Sitrit Y."/>
            <person name="Splivallo R."/>
            <person name="Traeger S."/>
            <person name="Wang M."/>
            <person name="Zifcakova L."/>
            <person name="Wipf D."/>
            <person name="Zambonelli A."/>
            <person name="Paolocci F."/>
            <person name="Nowrousian M."/>
            <person name="Ottonello S."/>
            <person name="Baldrian P."/>
            <person name="Spatafora J.W."/>
            <person name="Henrissat B."/>
            <person name="Nagy L.G."/>
            <person name="Aury J.M."/>
            <person name="Wincker P."/>
            <person name="Grigoriev I.V."/>
            <person name="Bonfante P."/>
            <person name="Martin F.M."/>
        </authorList>
    </citation>
    <scope>NUCLEOTIDE SEQUENCE [LARGE SCALE GENOMIC DNA]</scope>
    <source>
        <strain evidence="3 4">RN42</strain>
    </source>
</reference>
<keyword evidence="4" id="KW-1185">Reference proteome</keyword>
<dbReference type="EMBL" id="ML119695">
    <property type="protein sequence ID" value="RPA79747.1"/>
    <property type="molecule type" value="Genomic_DNA"/>
</dbReference>
<protein>
    <submittedName>
        <fullName evidence="3">Uncharacterized protein</fullName>
    </submittedName>
</protein>
<evidence type="ECO:0000313" key="3">
    <source>
        <dbReference type="EMBL" id="RPA79747.1"/>
    </source>
</evidence>
<sequence>MDRTDQRNPGGDALKEPASARHGCSTSSPTSNNNSVDSTSSTASTKTVAERVLEEEATLSPEERKTTQCVYPNPSNPLLGVRRRPQYRAAILKEINETRQTEEEARREEEEIEAMSWEQRVQYVMKKGYKRESAEKQAYNSSAIDLASIGPLHGPGSREAFMAMIHILYDDSD</sequence>
<dbReference type="AlphaFoldDB" id="A0A3N4I2S4"/>
<keyword evidence="1" id="KW-0175">Coiled coil</keyword>
<evidence type="ECO:0000256" key="2">
    <source>
        <dbReference type="SAM" id="MobiDB-lite"/>
    </source>
</evidence>
<organism evidence="3 4">
    <name type="scientific">Ascobolus immersus RN42</name>
    <dbReference type="NCBI Taxonomy" id="1160509"/>
    <lineage>
        <taxon>Eukaryota</taxon>
        <taxon>Fungi</taxon>
        <taxon>Dikarya</taxon>
        <taxon>Ascomycota</taxon>
        <taxon>Pezizomycotina</taxon>
        <taxon>Pezizomycetes</taxon>
        <taxon>Pezizales</taxon>
        <taxon>Ascobolaceae</taxon>
        <taxon>Ascobolus</taxon>
    </lineage>
</organism>
<name>A0A3N4I2S4_ASCIM</name>
<gene>
    <name evidence="3" type="ORF">BJ508DRAFT_308057</name>
</gene>
<feature type="coiled-coil region" evidence="1">
    <location>
        <begin position="88"/>
        <end position="120"/>
    </location>
</feature>
<proteinExistence type="predicted"/>
<evidence type="ECO:0000256" key="1">
    <source>
        <dbReference type="SAM" id="Coils"/>
    </source>
</evidence>
<accession>A0A3N4I2S4</accession>
<evidence type="ECO:0000313" key="4">
    <source>
        <dbReference type="Proteomes" id="UP000275078"/>
    </source>
</evidence>
<feature type="region of interest" description="Disordered" evidence="2">
    <location>
        <begin position="1"/>
        <end position="80"/>
    </location>
</feature>
<feature type="compositionally biased region" description="Low complexity" evidence="2">
    <location>
        <begin position="25"/>
        <end position="47"/>
    </location>
</feature>
<dbReference type="Proteomes" id="UP000275078">
    <property type="component" value="Unassembled WGS sequence"/>
</dbReference>